<evidence type="ECO:0000256" key="9">
    <source>
        <dbReference type="ARBA" id="ARBA00023172"/>
    </source>
</evidence>
<dbReference type="STRING" id="930089.W6Y6Q7"/>
<dbReference type="AlphaFoldDB" id="W6Y6Q7"/>
<accession>W6Y6Q7</accession>
<dbReference type="OrthoDB" id="10072614at2759"/>
<dbReference type="PANTHER" id="PTHR19306">
    <property type="entry name" value="STRUCTURAL MAINTENANCE OF CHROMOSOMES 5,6 SMC5, SMC6"/>
    <property type="match status" value="1"/>
</dbReference>
<dbReference type="GO" id="GO:0035861">
    <property type="term" value="C:site of double-strand break"/>
    <property type="evidence" value="ECO:0007669"/>
    <property type="project" value="TreeGrafter"/>
</dbReference>
<feature type="domain" description="RecF/RecN/SMC N-terminal" evidence="14">
    <location>
        <begin position="92"/>
        <end position="1114"/>
    </location>
</feature>
<evidence type="ECO:0000256" key="2">
    <source>
        <dbReference type="ARBA" id="ARBA00004286"/>
    </source>
</evidence>
<reference evidence="15 16" key="1">
    <citation type="journal article" date="2013" name="PLoS Genet.">
        <title>Comparative genome structure, secondary metabolite, and effector coding capacity across Cochliobolus pathogens.</title>
        <authorList>
            <person name="Condon B.J."/>
            <person name="Leng Y."/>
            <person name="Wu D."/>
            <person name="Bushley K.E."/>
            <person name="Ohm R.A."/>
            <person name="Otillar R."/>
            <person name="Martin J."/>
            <person name="Schackwitz W."/>
            <person name="Grimwood J."/>
            <person name="MohdZainudin N."/>
            <person name="Xue C."/>
            <person name="Wang R."/>
            <person name="Manning V.A."/>
            <person name="Dhillon B."/>
            <person name="Tu Z.J."/>
            <person name="Steffenson B.J."/>
            <person name="Salamov A."/>
            <person name="Sun H."/>
            <person name="Lowry S."/>
            <person name="LaButti K."/>
            <person name="Han J."/>
            <person name="Copeland A."/>
            <person name="Lindquist E."/>
            <person name="Barry K."/>
            <person name="Schmutz J."/>
            <person name="Baker S.E."/>
            <person name="Ciuffetti L.M."/>
            <person name="Grigoriev I.V."/>
            <person name="Zhong S."/>
            <person name="Turgeon B.G."/>
        </authorList>
    </citation>
    <scope>NUCLEOTIDE SEQUENCE [LARGE SCALE GENOMIC DNA]</scope>
    <source>
        <strain evidence="15 16">26-R-13</strain>
    </source>
</reference>
<dbReference type="SUPFAM" id="SSF52540">
    <property type="entry name" value="P-loop containing nucleoside triphosphate hydrolases"/>
    <property type="match status" value="2"/>
</dbReference>
<evidence type="ECO:0000256" key="8">
    <source>
        <dbReference type="ARBA" id="ARBA00023054"/>
    </source>
</evidence>
<comment type="subcellular location">
    <subcellularLocation>
        <location evidence="2">Chromosome</location>
    </subcellularLocation>
    <subcellularLocation>
        <location evidence="1">Nucleus</location>
    </subcellularLocation>
</comment>
<evidence type="ECO:0000259" key="14">
    <source>
        <dbReference type="Pfam" id="PF02463"/>
    </source>
</evidence>
<keyword evidence="9" id="KW-0233">DNA recombination</keyword>
<feature type="coiled-coil region" evidence="12">
    <location>
        <begin position="474"/>
        <end position="508"/>
    </location>
</feature>
<dbReference type="GO" id="GO:0003697">
    <property type="term" value="F:single-stranded DNA binding"/>
    <property type="evidence" value="ECO:0007669"/>
    <property type="project" value="TreeGrafter"/>
</dbReference>
<dbReference type="InterPro" id="IPR003395">
    <property type="entry name" value="RecF/RecN/SMC_N"/>
</dbReference>
<keyword evidence="8 12" id="KW-0175">Coiled coil</keyword>
<evidence type="ECO:0000256" key="1">
    <source>
        <dbReference type="ARBA" id="ARBA00004123"/>
    </source>
</evidence>
<dbReference type="KEGG" id="bze:COCCADRAFT_24776"/>
<evidence type="ECO:0000256" key="10">
    <source>
        <dbReference type="ARBA" id="ARBA00023204"/>
    </source>
</evidence>
<feature type="coiled-coil region" evidence="12">
    <location>
        <begin position="843"/>
        <end position="905"/>
    </location>
</feature>
<gene>
    <name evidence="15" type="ORF">COCCADRAFT_24776</name>
</gene>
<feature type="coiled-coil region" evidence="12">
    <location>
        <begin position="728"/>
        <end position="814"/>
    </location>
</feature>
<keyword evidence="16" id="KW-1185">Reference proteome</keyword>
<evidence type="ECO:0000256" key="5">
    <source>
        <dbReference type="ARBA" id="ARBA00022741"/>
    </source>
</evidence>
<dbReference type="RefSeq" id="XP_007710432.1">
    <property type="nucleotide sequence ID" value="XM_007712242.1"/>
</dbReference>
<name>W6Y6Q7_COCC2</name>
<evidence type="ECO:0000313" key="15">
    <source>
        <dbReference type="EMBL" id="EUC35242.1"/>
    </source>
</evidence>
<keyword evidence="4" id="KW-0158">Chromosome</keyword>
<dbReference type="GO" id="GO:0030915">
    <property type="term" value="C:Smc5-Smc6 complex"/>
    <property type="evidence" value="ECO:0007669"/>
    <property type="project" value="TreeGrafter"/>
</dbReference>
<dbReference type="Gene3D" id="3.40.50.300">
    <property type="entry name" value="P-loop containing nucleotide triphosphate hydrolases"/>
    <property type="match status" value="2"/>
</dbReference>
<evidence type="ECO:0000313" key="16">
    <source>
        <dbReference type="Proteomes" id="UP000053841"/>
    </source>
</evidence>
<dbReference type="GO" id="GO:0005524">
    <property type="term" value="F:ATP binding"/>
    <property type="evidence" value="ECO:0007669"/>
    <property type="project" value="UniProtKB-KW"/>
</dbReference>
<evidence type="ECO:0000256" key="13">
    <source>
        <dbReference type="SAM" id="MobiDB-lite"/>
    </source>
</evidence>
<dbReference type="PANTHER" id="PTHR19306:SF6">
    <property type="entry name" value="STRUCTURAL MAINTENANCE OF CHROMOSOMES PROTEIN 6"/>
    <property type="match status" value="1"/>
</dbReference>
<dbReference type="Pfam" id="PF02463">
    <property type="entry name" value="SMC_N"/>
    <property type="match status" value="1"/>
</dbReference>
<keyword evidence="6" id="KW-0227">DNA damage</keyword>
<dbReference type="GO" id="GO:0003684">
    <property type="term" value="F:damaged DNA binding"/>
    <property type="evidence" value="ECO:0007669"/>
    <property type="project" value="TreeGrafter"/>
</dbReference>
<dbReference type="EMBL" id="KI964578">
    <property type="protein sequence ID" value="EUC35242.1"/>
    <property type="molecule type" value="Genomic_DNA"/>
</dbReference>
<dbReference type="GeneID" id="19145682"/>
<evidence type="ECO:0000256" key="3">
    <source>
        <dbReference type="ARBA" id="ARBA00006793"/>
    </source>
</evidence>
<dbReference type="InterPro" id="IPR027417">
    <property type="entry name" value="P-loop_NTPase"/>
</dbReference>
<keyword evidence="5" id="KW-0547">Nucleotide-binding</keyword>
<evidence type="ECO:0000256" key="11">
    <source>
        <dbReference type="ARBA" id="ARBA00023242"/>
    </source>
</evidence>
<keyword evidence="7" id="KW-0067">ATP-binding</keyword>
<dbReference type="GO" id="GO:0005634">
    <property type="term" value="C:nucleus"/>
    <property type="evidence" value="ECO:0007669"/>
    <property type="project" value="UniProtKB-SubCell"/>
</dbReference>
<dbReference type="HOGENOM" id="CLU_009063_0_0_1"/>
<evidence type="ECO:0000256" key="12">
    <source>
        <dbReference type="SAM" id="Coils"/>
    </source>
</evidence>
<dbReference type="eggNOG" id="KOG0250">
    <property type="taxonomic scope" value="Eukaryota"/>
</dbReference>
<evidence type="ECO:0000256" key="4">
    <source>
        <dbReference type="ARBA" id="ARBA00022454"/>
    </source>
</evidence>
<keyword evidence="10" id="KW-0234">DNA repair</keyword>
<sequence>MSAKRPRAHTNGVNSSGTGRDNRNKRPRPSEPNSSEESSTDERSVAASGSDTSDAEDEQERNAQEIWATQQVQKERRETANRQNIATDSGIIEEIQCINFMCHEHLTVTLGPLINFIIGHNGSGKSAVLTALTICLGGKATATNRAQNLKSLIKEGKDYASVTVKIKNQGPLAYKPSQYGDSIIVERHFSRSGTSGFKLKDRNGKLVTNKKAELEDILDAFSMQIDNPMNVLTQDMARQFLNHSTPKDKYKFFLQGTQLENLNRDYQQIEQSLEVMNAKAEVKEADLSVLRRHMEELEKKARRAQNLESLRAKEAILAGQAAWAHVQEKEKEVADAQAGVEETQAKIREREQKAAEAAERYERADQAYEAAKQKVADLTEESGPVDRELQDARARFDQVKAALKQLQSDERQARSELTAKRSEVEKYEKQIEQYRQRQAQADNGLYAEKVRERDEAMVECDRAREAYASHDVSRPQLLAQLEAAKKELANANQKVQNAREDAKRIRSVISRLEGGQGEWIDGFANPSKLKALLDAIKSERRFREPPVGPIGHHIKLLDPKWGRILEKQSGQALNGFVVTSKHDQSVLSTLMNRTGWSAQIYIGKRAPIDTSNHEPDKDLLTWMRVLTVSAMCFDDDLVRNQLIINQSIEQTVLFENMTEGFRLLKDGGPRAKNVKMCFTFADGDTRRGRVYHYSNNGQVNDSPILEFMGNLRMQVDQNAQIQEERTRLTRVMAEIQVLEGSARQLQERVNECKRREVDHEREKKTLKIAMQQASDNLDRLEGELSEATPDASAIEVAKEALEIAKEEFKSLEGVFEDITTRKIELNEENRANKDGMDRKFAKAEELEFKLKKADITVRQLQSKREDELREKNESIAKVERAEAVRKEWENSVEELRKELEEVIEGARGVCAERVPVPAGKSSEVLGQMLAKLEATRKASEKELGGSQDELLRAANEAKRQHKDAMQEFDNIRDLRNQLITTLNNRRNRWKQFRSGISVRARVTFNYLLSERKFRGTLSIDHQKALLDIHVQPDIMERSGDGRQTKTLSGGEKSYSTVCLLLSLWDAMGSPIRCLDEFDVFMDSVNRERSMNMIIQAARRSIGRQFIFITPQSMSQVNQTSDVKIIKMSDPERGQTALSMSRG</sequence>
<comment type="similarity">
    <text evidence="3">Belongs to the SMC family. SMC6 subfamily.</text>
</comment>
<feature type="coiled-coil region" evidence="12">
    <location>
        <begin position="259"/>
        <end position="444"/>
    </location>
</feature>
<protein>
    <recommendedName>
        <fullName evidence="14">RecF/RecN/SMC N-terminal domain-containing protein</fullName>
    </recommendedName>
</protein>
<dbReference type="GO" id="GO:0000724">
    <property type="term" value="P:double-strand break repair via homologous recombination"/>
    <property type="evidence" value="ECO:0007669"/>
    <property type="project" value="TreeGrafter"/>
</dbReference>
<feature type="coiled-coil region" evidence="12">
    <location>
        <begin position="929"/>
        <end position="974"/>
    </location>
</feature>
<feature type="region of interest" description="Disordered" evidence="13">
    <location>
        <begin position="1"/>
        <end position="61"/>
    </location>
</feature>
<keyword evidence="11" id="KW-0539">Nucleus</keyword>
<evidence type="ECO:0000256" key="7">
    <source>
        <dbReference type="ARBA" id="ARBA00022840"/>
    </source>
</evidence>
<dbReference type="Proteomes" id="UP000053841">
    <property type="component" value="Unassembled WGS sequence"/>
</dbReference>
<evidence type="ECO:0000256" key="6">
    <source>
        <dbReference type="ARBA" id="ARBA00022763"/>
    </source>
</evidence>
<proteinExistence type="inferred from homology"/>
<organism evidence="15 16">
    <name type="scientific">Cochliobolus carbonum (strain 26-R-13)</name>
    <name type="common">Maize leaf spot fungus</name>
    <name type="synonym">Bipolaris zeicola</name>
    <dbReference type="NCBI Taxonomy" id="930089"/>
    <lineage>
        <taxon>Eukaryota</taxon>
        <taxon>Fungi</taxon>
        <taxon>Dikarya</taxon>
        <taxon>Ascomycota</taxon>
        <taxon>Pezizomycotina</taxon>
        <taxon>Dothideomycetes</taxon>
        <taxon>Pleosporomycetidae</taxon>
        <taxon>Pleosporales</taxon>
        <taxon>Pleosporineae</taxon>
        <taxon>Pleosporaceae</taxon>
        <taxon>Bipolaris</taxon>
    </lineage>
</organism>